<evidence type="ECO:0000313" key="3">
    <source>
        <dbReference type="Proteomes" id="UP000501076"/>
    </source>
</evidence>
<dbReference type="EMBL" id="CP045273">
    <property type="protein sequence ID" value="QJX80027.1"/>
    <property type="molecule type" value="Genomic_DNA"/>
</dbReference>
<keyword evidence="1" id="KW-0472">Membrane</keyword>
<evidence type="ECO:0000313" key="2">
    <source>
        <dbReference type="EMBL" id="QJX80027.1"/>
    </source>
</evidence>
<dbReference type="PANTHER" id="PTHR40076:SF1">
    <property type="entry name" value="MEMBRANE PROTEIN"/>
    <property type="match status" value="1"/>
</dbReference>
<dbReference type="Pfam" id="PF06161">
    <property type="entry name" value="DUF975"/>
    <property type="match status" value="1"/>
</dbReference>
<feature type="transmembrane region" description="Helical" evidence="1">
    <location>
        <begin position="189"/>
        <end position="215"/>
    </location>
</feature>
<dbReference type="Proteomes" id="UP000501076">
    <property type="component" value="Plasmid pFDU301A"/>
</dbReference>
<feature type="transmembrane region" description="Helical" evidence="1">
    <location>
        <begin position="106"/>
        <end position="127"/>
    </location>
</feature>
<geneLocation type="plasmid" evidence="3">
    <name>pfdu301a</name>
</geneLocation>
<gene>
    <name evidence="2" type="ORF">FDZ14_28395</name>
</gene>
<keyword evidence="1" id="KW-1133">Transmembrane helix</keyword>
<name>A0A6M6E687_PRIMG</name>
<feature type="transmembrane region" description="Helical" evidence="1">
    <location>
        <begin position="55"/>
        <end position="73"/>
    </location>
</feature>
<accession>A0A6M6E687</accession>
<feature type="transmembrane region" description="Helical" evidence="1">
    <location>
        <begin position="133"/>
        <end position="151"/>
    </location>
</feature>
<keyword evidence="1" id="KW-0812">Transmembrane</keyword>
<keyword evidence="2" id="KW-0614">Plasmid</keyword>
<dbReference type="RefSeq" id="WP_171778011.1">
    <property type="nucleotide sequence ID" value="NZ_CP045273.1"/>
</dbReference>
<dbReference type="PANTHER" id="PTHR40076">
    <property type="entry name" value="MEMBRANE PROTEIN-RELATED"/>
    <property type="match status" value="1"/>
</dbReference>
<feature type="transmembrane region" description="Helical" evidence="1">
    <location>
        <begin position="21"/>
        <end position="43"/>
    </location>
</feature>
<sequence>MKIKTLKLKAKERLKENKKPLYKTAGLYLLFYIIILALSSWIYDYSEDLSDLFQTIGLFFIFPILFANIAIIASSDKGTGERISGFHFYKNNKFVKTLLTRLIPNLFVFLWILPICFLLGIGIAILYEAKTTFFVAIVVLLVLALIVTSICKSLQYSLTSYIVAENTDINPYDALKESKRLTKGNLGKLFLLNLSFIGWVILIPFTLTLISVYLIPYYNAAIFEFYMSLKAKDDLMGVSTETLPKDILNEEEVKKINNEEK</sequence>
<proteinExistence type="predicted"/>
<organism evidence="2 3">
    <name type="scientific">Priestia megaterium</name>
    <name type="common">Bacillus megaterium</name>
    <dbReference type="NCBI Taxonomy" id="1404"/>
    <lineage>
        <taxon>Bacteria</taxon>
        <taxon>Bacillati</taxon>
        <taxon>Bacillota</taxon>
        <taxon>Bacilli</taxon>
        <taxon>Bacillales</taxon>
        <taxon>Bacillaceae</taxon>
        <taxon>Priestia</taxon>
    </lineage>
</organism>
<protein>
    <submittedName>
        <fullName evidence="2">DUF975 family protein</fullName>
    </submittedName>
</protein>
<dbReference type="InterPro" id="IPR010380">
    <property type="entry name" value="DUF975"/>
</dbReference>
<reference evidence="2 3" key="1">
    <citation type="submission" date="2019-10" db="EMBL/GenBank/DDBJ databases">
        <title>Complete genome sequences for adaption low water activity.</title>
        <authorList>
            <person name="Zhao L."/>
            <person name="Zhong J."/>
        </authorList>
    </citation>
    <scope>NUCLEOTIDE SEQUENCE [LARGE SCALE GENOMIC DNA]</scope>
    <source>
        <strain evidence="2 3">FDU301</strain>
        <plasmid evidence="3">pfdu301a</plasmid>
    </source>
</reference>
<dbReference type="AlphaFoldDB" id="A0A6M6E687"/>
<evidence type="ECO:0000256" key="1">
    <source>
        <dbReference type="SAM" id="Phobius"/>
    </source>
</evidence>